<comment type="subcellular location">
    <subcellularLocation>
        <location evidence="2">Nucleus</location>
    </subcellularLocation>
</comment>
<dbReference type="GO" id="GO:0035312">
    <property type="term" value="F:5'-3' DNA exonuclease activity"/>
    <property type="evidence" value="ECO:0007669"/>
    <property type="project" value="InterPro"/>
</dbReference>
<keyword evidence="8" id="KW-0269">Exonuclease</keyword>
<dbReference type="CDD" id="cd09857">
    <property type="entry name" value="PIN_EXO1"/>
    <property type="match status" value="1"/>
</dbReference>
<keyword evidence="4" id="KW-0540">Nuclease</keyword>
<dbReference type="GO" id="GO:0046872">
    <property type="term" value="F:metal ion binding"/>
    <property type="evidence" value="ECO:0007669"/>
    <property type="project" value="UniProtKB-KW"/>
</dbReference>
<evidence type="ECO:0000256" key="2">
    <source>
        <dbReference type="ARBA" id="ARBA00004123"/>
    </source>
</evidence>
<dbReference type="SMART" id="SM00484">
    <property type="entry name" value="XPGI"/>
    <property type="match status" value="1"/>
</dbReference>
<comment type="similarity">
    <text evidence="3">Belongs to the XPG/RAD2 endonuclease family. EXO1 subfamily.</text>
</comment>
<dbReference type="InterPro" id="IPR044752">
    <property type="entry name" value="PIN-like_EXO1"/>
</dbReference>
<evidence type="ECO:0000256" key="11">
    <source>
        <dbReference type="ARBA" id="ARBA00023125"/>
    </source>
</evidence>
<feature type="compositionally biased region" description="Basic and acidic residues" evidence="14">
    <location>
        <begin position="634"/>
        <end position="651"/>
    </location>
</feature>
<evidence type="ECO:0000256" key="5">
    <source>
        <dbReference type="ARBA" id="ARBA00022723"/>
    </source>
</evidence>
<dbReference type="InterPro" id="IPR008918">
    <property type="entry name" value="HhH2"/>
</dbReference>
<dbReference type="PANTHER" id="PTHR11081">
    <property type="entry name" value="FLAP ENDONUCLEASE FAMILY MEMBER"/>
    <property type="match status" value="1"/>
</dbReference>
<dbReference type="InterPro" id="IPR036279">
    <property type="entry name" value="5-3_exonuclease_C_sf"/>
</dbReference>
<dbReference type="InterPro" id="IPR006084">
    <property type="entry name" value="XPG/Rad2"/>
</dbReference>
<keyword evidence="11" id="KW-0238">DNA-binding</keyword>
<keyword evidence="9" id="KW-0460">Magnesium</keyword>
<feature type="compositionally biased region" description="Polar residues" evidence="14">
    <location>
        <begin position="674"/>
        <end position="698"/>
    </location>
</feature>
<accession>W9X0R8</accession>
<dbReference type="SUPFAM" id="SSF47807">
    <property type="entry name" value="5' to 3' exonuclease, C-terminal subdomain"/>
    <property type="match status" value="1"/>
</dbReference>
<evidence type="ECO:0000256" key="7">
    <source>
        <dbReference type="ARBA" id="ARBA00022801"/>
    </source>
</evidence>
<comment type="caution">
    <text evidence="17">The sequence shown here is derived from an EMBL/GenBank/DDBJ whole genome shotgun (WGS) entry which is preliminary data.</text>
</comment>
<feature type="compositionally biased region" description="Polar residues" evidence="14">
    <location>
        <begin position="623"/>
        <end position="633"/>
    </location>
</feature>
<dbReference type="SMART" id="SM00279">
    <property type="entry name" value="HhH2"/>
    <property type="match status" value="1"/>
</dbReference>
<reference evidence="17 18" key="1">
    <citation type="submission" date="2013-03" db="EMBL/GenBank/DDBJ databases">
        <title>The Genome Sequence of Cladophialophora psammophila CBS 110553.</title>
        <authorList>
            <consortium name="The Broad Institute Genomics Platform"/>
            <person name="Cuomo C."/>
            <person name="de Hoog S."/>
            <person name="Gorbushina A."/>
            <person name="Walker B."/>
            <person name="Young S.K."/>
            <person name="Zeng Q."/>
            <person name="Gargeya S."/>
            <person name="Fitzgerald M."/>
            <person name="Haas B."/>
            <person name="Abouelleil A."/>
            <person name="Allen A.W."/>
            <person name="Alvarado L."/>
            <person name="Arachchi H.M."/>
            <person name="Berlin A.M."/>
            <person name="Chapman S.B."/>
            <person name="Gainer-Dewar J."/>
            <person name="Goldberg J."/>
            <person name="Griggs A."/>
            <person name="Gujja S."/>
            <person name="Hansen M."/>
            <person name="Howarth C."/>
            <person name="Imamovic A."/>
            <person name="Ireland A."/>
            <person name="Larimer J."/>
            <person name="McCowan C."/>
            <person name="Murphy C."/>
            <person name="Pearson M."/>
            <person name="Poon T.W."/>
            <person name="Priest M."/>
            <person name="Roberts A."/>
            <person name="Saif S."/>
            <person name="Shea T."/>
            <person name="Sisk P."/>
            <person name="Sykes S."/>
            <person name="Wortman J."/>
            <person name="Nusbaum C."/>
            <person name="Birren B."/>
        </authorList>
    </citation>
    <scope>NUCLEOTIDE SEQUENCE [LARGE SCALE GENOMIC DNA]</scope>
    <source>
        <strain evidence="17 18">CBS 110553</strain>
    </source>
</reference>
<keyword evidence="10" id="KW-0267">Excision nuclease</keyword>
<evidence type="ECO:0000256" key="8">
    <source>
        <dbReference type="ARBA" id="ARBA00022839"/>
    </source>
</evidence>
<dbReference type="Gene3D" id="1.10.150.20">
    <property type="entry name" value="5' to 3' exonuclease, C-terminal subdomain"/>
    <property type="match status" value="1"/>
</dbReference>
<evidence type="ECO:0000259" key="16">
    <source>
        <dbReference type="SMART" id="SM00485"/>
    </source>
</evidence>
<dbReference type="AlphaFoldDB" id="W9X0R8"/>
<dbReference type="Proteomes" id="UP000019471">
    <property type="component" value="Unassembled WGS sequence"/>
</dbReference>
<keyword evidence="12" id="KW-0234">DNA repair</keyword>
<dbReference type="PANTHER" id="PTHR11081:SF65">
    <property type="entry name" value="DNA DAMAGE-INDUCIBLE PROTEIN DIN7-RELATED"/>
    <property type="match status" value="1"/>
</dbReference>
<feature type="region of interest" description="Disordered" evidence="14">
    <location>
        <begin position="513"/>
        <end position="583"/>
    </location>
</feature>
<dbReference type="GO" id="GO:0017108">
    <property type="term" value="F:5'-flap endonuclease activity"/>
    <property type="evidence" value="ECO:0007669"/>
    <property type="project" value="TreeGrafter"/>
</dbReference>
<evidence type="ECO:0000256" key="13">
    <source>
        <dbReference type="ARBA" id="ARBA00023242"/>
    </source>
</evidence>
<dbReference type="InterPro" id="IPR029060">
    <property type="entry name" value="PIN-like_dom_sf"/>
</dbReference>
<evidence type="ECO:0000256" key="10">
    <source>
        <dbReference type="ARBA" id="ARBA00022881"/>
    </source>
</evidence>
<dbReference type="PROSITE" id="PS00841">
    <property type="entry name" value="XPG_1"/>
    <property type="match status" value="1"/>
</dbReference>
<feature type="domain" description="XPG-I" evidence="15">
    <location>
        <begin position="138"/>
        <end position="208"/>
    </location>
</feature>
<dbReference type="OrthoDB" id="26491at2759"/>
<dbReference type="EMBL" id="AMGX01000004">
    <property type="protein sequence ID" value="EXJ73793.1"/>
    <property type="molecule type" value="Genomic_DNA"/>
</dbReference>
<evidence type="ECO:0000256" key="1">
    <source>
        <dbReference type="ARBA" id="ARBA00001946"/>
    </source>
</evidence>
<dbReference type="InterPro" id="IPR019974">
    <property type="entry name" value="XPG_CS"/>
</dbReference>
<dbReference type="Pfam" id="PF00752">
    <property type="entry name" value="XPG_N"/>
    <property type="match status" value="1"/>
</dbReference>
<evidence type="ECO:0000313" key="17">
    <source>
        <dbReference type="EMBL" id="EXJ73793.1"/>
    </source>
</evidence>
<dbReference type="FunFam" id="3.40.50.1010:FF:000002">
    <property type="entry name" value="Exonuclease 1, putative"/>
    <property type="match status" value="1"/>
</dbReference>
<dbReference type="CDD" id="cd09908">
    <property type="entry name" value="H3TH_EXO1"/>
    <property type="match status" value="1"/>
</dbReference>
<feature type="region of interest" description="Disordered" evidence="14">
    <location>
        <begin position="620"/>
        <end position="651"/>
    </location>
</feature>
<evidence type="ECO:0000256" key="9">
    <source>
        <dbReference type="ARBA" id="ARBA00022842"/>
    </source>
</evidence>
<dbReference type="GeneID" id="19188283"/>
<dbReference type="InterPro" id="IPR006086">
    <property type="entry name" value="XPG-I_dom"/>
</dbReference>
<keyword evidence="7" id="KW-0378">Hydrolase</keyword>
<feature type="region of interest" description="Disordered" evidence="14">
    <location>
        <begin position="674"/>
        <end position="750"/>
    </location>
</feature>
<evidence type="ECO:0000313" key="18">
    <source>
        <dbReference type="Proteomes" id="UP000019471"/>
    </source>
</evidence>
<name>W9X0R8_9EURO</name>
<dbReference type="eggNOG" id="KOG2518">
    <property type="taxonomic scope" value="Eukaryota"/>
</dbReference>
<dbReference type="InterPro" id="IPR037315">
    <property type="entry name" value="EXO1_H3TH"/>
</dbReference>
<comment type="cofactor">
    <cofactor evidence="1">
        <name>Mg(2+)</name>
        <dbReference type="ChEBI" id="CHEBI:18420"/>
    </cofactor>
</comment>
<evidence type="ECO:0000256" key="6">
    <source>
        <dbReference type="ARBA" id="ARBA00022763"/>
    </source>
</evidence>
<feature type="compositionally biased region" description="Low complexity" evidence="14">
    <location>
        <begin position="546"/>
        <end position="561"/>
    </location>
</feature>
<evidence type="ECO:0000259" key="15">
    <source>
        <dbReference type="SMART" id="SM00484"/>
    </source>
</evidence>
<protein>
    <submittedName>
        <fullName evidence="17">Uncharacterized protein</fullName>
    </submittedName>
</protein>
<gene>
    <name evidence="17" type="ORF">A1O5_03555</name>
</gene>
<dbReference type="GO" id="GO:0005634">
    <property type="term" value="C:nucleus"/>
    <property type="evidence" value="ECO:0007669"/>
    <property type="project" value="UniProtKB-SubCell"/>
</dbReference>
<evidence type="ECO:0000256" key="14">
    <source>
        <dbReference type="SAM" id="MobiDB-lite"/>
    </source>
</evidence>
<dbReference type="STRING" id="1182543.W9X0R8"/>
<dbReference type="SMART" id="SM00485">
    <property type="entry name" value="XPGN"/>
    <property type="match status" value="1"/>
</dbReference>
<dbReference type="FunFam" id="1.10.150.20:FF:000011">
    <property type="entry name" value="exonuclease 1"/>
    <property type="match status" value="1"/>
</dbReference>
<dbReference type="GO" id="GO:0003677">
    <property type="term" value="F:DNA binding"/>
    <property type="evidence" value="ECO:0007669"/>
    <property type="project" value="UniProtKB-KW"/>
</dbReference>
<dbReference type="RefSeq" id="XP_007742356.1">
    <property type="nucleotide sequence ID" value="XM_007744166.1"/>
</dbReference>
<evidence type="ECO:0000256" key="3">
    <source>
        <dbReference type="ARBA" id="ARBA00010563"/>
    </source>
</evidence>
<feature type="domain" description="XPG N-terminal" evidence="16">
    <location>
        <begin position="1"/>
        <end position="99"/>
    </location>
</feature>
<dbReference type="SUPFAM" id="SSF88723">
    <property type="entry name" value="PIN domain-like"/>
    <property type="match status" value="1"/>
</dbReference>
<dbReference type="HOGENOM" id="CLU_008978_2_0_1"/>
<keyword evidence="13" id="KW-0539">Nucleus</keyword>
<keyword evidence="18" id="KW-1185">Reference proteome</keyword>
<organism evidence="17 18">
    <name type="scientific">Cladophialophora psammophila CBS 110553</name>
    <dbReference type="NCBI Taxonomy" id="1182543"/>
    <lineage>
        <taxon>Eukaryota</taxon>
        <taxon>Fungi</taxon>
        <taxon>Dikarya</taxon>
        <taxon>Ascomycota</taxon>
        <taxon>Pezizomycotina</taxon>
        <taxon>Eurotiomycetes</taxon>
        <taxon>Chaetothyriomycetidae</taxon>
        <taxon>Chaetothyriales</taxon>
        <taxon>Herpotrichiellaceae</taxon>
        <taxon>Cladophialophora</taxon>
    </lineage>
</organism>
<evidence type="ECO:0000256" key="12">
    <source>
        <dbReference type="ARBA" id="ARBA00023204"/>
    </source>
</evidence>
<keyword evidence="5" id="KW-0479">Metal-binding</keyword>
<dbReference type="Pfam" id="PF00867">
    <property type="entry name" value="XPG_I"/>
    <property type="match status" value="1"/>
</dbReference>
<sequence>MGIKGLLPVLKSIQKHCTLKKFSGQTIGVDAYGWLHRGVVGCAFALALDKPTTIHIDFVLSRVRMLLDFGVTPYLVFDGDNLPSKAGTNAARRKKREESRTLGLELHKAGKTTQAQQELQKAIDVTPLMARQLIEELKKLNVQYIVAPYEADAQLVYLEQKGIINGILAEDSDMLVFGAQRLLTKLNQYGELVEIERSDFPMCKDISLAGWTNSMFRRMAILSGCDYLPNIGKLGLKTAHGLVRKYTDIEKILRIVQLEGKLIVPNGYLEQFRHAELTFLHHRVFCPITQKMVFLNDLGPGMLDSDMPYLGPYVEPSTALGVACGDLDPFSKRPIQLNTKSLVRPALGERRSQSYASVPELKPKKPIETFFQPQRQPLAELDPNSLTPSPSQQRLLARNQNASWEPRLVSSAPALRRTTTILAALASATDRTAFLARASTMSTFQSTKRQRLCSDSMDPSPIRELKQSPFFTAKGEEASPLAQKICKNKKSVKSKFEVFSDHCDGDMLLEPEIQQAASPDKGVVTRNSTQARQRLPQGPESHDSIPQSSPAAKSPKQPSPSDKTHSGGAEAVREISQNHDPGAFEDLLEYHVRKQNESLMKTFAFQPQESQTSIMRSLVPMGSRQTTSSSRSEIQLREPRKGPRSRDVQSFCRKVDLQKTFKHQPLEVQRSALRSLNQQSSRGASSPTLSSRTETSVAERNGCVSTAGWRNEKRGSEDAIIPNSEDENSEAGSPAQKPKFDLSSFAFVSA</sequence>
<dbReference type="InterPro" id="IPR006085">
    <property type="entry name" value="XPG_DNA_repair_N"/>
</dbReference>
<dbReference type="PRINTS" id="PR00853">
    <property type="entry name" value="XPGRADSUPER"/>
</dbReference>
<dbReference type="Gene3D" id="3.40.50.1010">
    <property type="entry name" value="5'-nuclease"/>
    <property type="match status" value="1"/>
</dbReference>
<keyword evidence="6" id="KW-0227">DNA damage</keyword>
<dbReference type="GO" id="GO:0006281">
    <property type="term" value="P:DNA repair"/>
    <property type="evidence" value="ECO:0007669"/>
    <property type="project" value="UniProtKB-KW"/>
</dbReference>
<evidence type="ECO:0000256" key="4">
    <source>
        <dbReference type="ARBA" id="ARBA00022722"/>
    </source>
</evidence>
<proteinExistence type="inferred from homology"/>